<name>A0ABU5RQ69_9CYAN</name>
<organism evidence="1 2">
    <name type="scientific">Cyanobium gracile UHCC 0139</name>
    <dbReference type="NCBI Taxonomy" id="3110308"/>
    <lineage>
        <taxon>Bacteria</taxon>
        <taxon>Bacillati</taxon>
        <taxon>Cyanobacteriota</taxon>
        <taxon>Cyanophyceae</taxon>
        <taxon>Synechococcales</taxon>
        <taxon>Prochlorococcaceae</taxon>
        <taxon>Cyanobium</taxon>
    </lineage>
</organism>
<evidence type="ECO:0008006" key="3">
    <source>
        <dbReference type="Google" id="ProtNLM"/>
    </source>
</evidence>
<gene>
    <name evidence="1" type="ORF">VB738_01385</name>
</gene>
<accession>A0ABU5RQ69</accession>
<dbReference type="EMBL" id="JAYGHX010000001">
    <property type="protein sequence ID" value="MEA5389902.1"/>
    <property type="molecule type" value="Genomic_DNA"/>
</dbReference>
<proteinExistence type="predicted"/>
<protein>
    <recommendedName>
        <fullName evidence="3">DUF3104 domain-containing protein</fullName>
    </recommendedName>
</protein>
<evidence type="ECO:0000313" key="2">
    <source>
        <dbReference type="Proteomes" id="UP001304461"/>
    </source>
</evidence>
<dbReference type="Proteomes" id="UP001304461">
    <property type="component" value="Unassembled WGS sequence"/>
</dbReference>
<keyword evidence="2" id="KW-1185">Reference proteome</keyword>
<sequence>MPYPPSHPAAALHPGSFVALSSRQGGTYQVISIDEETDSCWVRRWPLTRHGSPAFSVALPDLRPLHRPSH</sequence>
<dbReference type="RefSeq" id="WP_323304028.1">
    <property type="nucleotide sequence ID" value="NZ_JAYGHX010000001.1"/>
</dbReference>
<comment type="caution">
    <text evidence="1">The sequence shown here is derived from an EMBL/GenBank/DDBJ whole genome shotgun (WGS) entry which is preliminary data.</text>
</comment>
<evidence type="ECO:0000313" key="1">
    <source>
        <dbReference type="EMBL" id="MEA5389902.1"/>
    </source>
</evidence>
<reference evidence="1 2" key="1">
    <citation type="submission" date="2023-12" db="EMBL/GenBank/DDBJ databases">
        <title>Baltic Sea Cyanobacteria.</title>
        <authorList>
            <person name="Delbaje E."/>
            <person name="Fewer D.P."/>
            <person name="Shishido T.K."/>
        </authorList>
    </citation>
    <scope>NUCLEOTIDE SEQUENCE [LARGE SCALE GENOMIC DNA]</scope>
    <source>
        <strain evidence="1 2">UHCC 0139</strain>
    </source>
</reference>